<dbReference type="SUPFAM" id="SSF51445">
    <property type="entry name" value="(Trans)glycosidases"/>
    <property type="match status" value="1"/>
</dbReference>
<feature type="domain" description="Glycosyl hydrolase family 13 catalytic" evidence="2">
    <location>
        <begin position="12"/>
        <end position="397"/>
    </location>
</feature>
<dbReference type="Gene3D" id="2.60.40.1180">
    <property type="entry name" value="Golgi alpha-mannosidase II"/>
    <property type="match status" value="1"/>
</dbReference>
<dbReference type="Proteomes" id="UP001165641">
    <property type="component" value="Unassembled WGS sequence"/>
</dbReference>
<dbReference type="CDD" id="cd11330">
    <property type="entry name" value="AmyAc_OligoGlu"/>
    <property type="match status" value="1"/>
</dbReference>
<comment type="caution">
    <text evidence="3">The sequence shown here is derived from an EMBL/GenBank/DDBJ whole genome shotgun (WGS) entry which is preliminary data.</text>
</comment>
<dbReference type="InterPro" id="IPR045857">
    <property type="entry name" value="O16G_dom_2"/>
</dbReference>
<organism evidence="3 4">
    <name type="scientific">Paracoccus onchidii</name>
    <dbReference type="NCBI Taxonomy" id="3017813"/>
    <lineage>
        <taxon>Bacteria</taxon>
        <taxon>Pseudomonadati</taxon>
        <taxon>Pseudomonadota</taxon>
        <taxon>Alphaproteobacteria</taxon>
        <taxon>Rhodobacterales</taxon>
        <taxon>Paracoccaceae</taxon>
        <taxon>Paracoccus</taxon>
    </lineage>
</organism>
<keyword evidence="4" id="KW-1185">Reference proteome</keyword>
<accession>A0ABT4ZCS3</accession>
<dbReference type="RefSeq" id="WP_271888287.1">
    <property type="nucleotide sequence ID" value="NZ_JAQBIE010000007.1"/>
</dbReference>
<evidence type="ECO:0000313" key="3">
    <source>
        <dbReference type="EMBL" id="MDB6177160.1"/>
    </source>
</evidence>
<dbReference type="InterPro" id="IPR017853">
    <property type="entry name" value="GH"/>
</dbReference>
<sequence>MTEWWRDAVIYQIYPRSFQDDNGDGIGDLRGITRRLDHVAALGVDAIWLSPIFTSPMKDMGYDVSDYTDIDPLFGTLADFDAMVARAHDLGLKVIIDQVISHTSDKHPWFEESRQSRSNPKADWYVWADPNPDGTPPTNWPSVFGGPAWEWEPRRRQYYLHNFLIQQPDLNFHHRPVQDALLDTMRFWLDRGVDGFRLDTVNYYFHDDKLRDNPPNPDADGPETYGYQQHIHSKNRPENIGFLKRLRTLTDEYDARMMVGEVGDGGDTAIRIMAEYTEGSDRLHMCYSFEMLGPAFTARHFRHVIEGVQKGAPDGHSCWSFSNHDVPRHVTRWGDHALNRDDLAKQAAAMLLSFPGSVCLYQGEELGQTETELVYAELTDPPALRFWPEVKGRDGCRTPMVWDDSLPNAGFTTATPWLPVKTEQAARAVSRQGGDNGGVLGAYRAMLAFRRAQPALRWGATQFLDLPEPYLAFQRRHEGHMITCLFNLSPRASQIRFEFSGDLIGPSQATVDAGQLVLPANGFAFIANGSIHVATEE</sequence>
<dbReference type="Gene3D" id="3.90.400.10">
    <property type="entry name" value="Oligo-1,6-glucosidase, Domain 2"/>
    <property type="match status" value="1"/>
</dbReference>
<dbReference type="InterPro" id="IPR013780">
    <property type="entry name" value="Glyco_hydro_b"/>
</dbReference>
<gene>
    <name evidence="3" type="ORF">PAF17_06520</name>
</gene>
<dbReference type="SMART" id="SM00642">
    <property type="entry name" value="Aamy"/>
    <property type="match status" value="1"/>
</dbReference>
<dbReference type="InterPro" id="IPR006047">
    <property type="entry name" value="GH13_cat_dom"/>
</dbReference>
<evidence type="ECO:0000259" key="2">
    <source>
        <dbReference type="SMART" id="SM00642"/>
    </source>
</evidence>
<dbReference type="PANTHER" id="PTHR10357">
    <property type="entry name" value="ALPHA-AMYLASE FAMILY MEMBER"/>
    <property type="match status" value="1"/>
</dbReference>
<dbReference type="Pfam" id="PF00128">
    <property type="entry name" value="Alpha-amylase"/>
    <property type="match status" value="1"/>
</dbReference>
<protein>
    <submittedName>
        <fullName evidence="3">Alpha glucosidase</fullName>
    </submittedName>
</protein>
<name>A0ABT4ZCS3_9RHOB</name>
<dbReference type="Gene3D" id="3.20.20.80">
    <property type="entry name" value="Glycosidases"/>
    <property type="match status" value="2"/>
</dbReference>
<evidence type="ECO:0000313" key="4">
    <source>
        <dbReference type="Proteomes" id="UP001165641"/>
    </source>
</evidence>
<reference evidence="3" key="1">
    <citation type="submission" date="2022-12" db="EMBL/GenBank/DDBJ databases">
        <title>Paracoccus onchidii sp. nov., isolated from a marine invertebrate from the South China Sea.</title>
        <authorList>
            <person name="Xu S."/>
            <person name="Liu Z."/>
            <person name="Xu Y."/>
        </authorList>
    </citation>
    <scope>NUCLEOTIDE SEQUENCE</scope>
    <source>
        <strain evidence="3">Z330</strain>
    </source>
</reference>
<proteinExistence type="inferred from homology"/>
<dbReference type="PANTHER" id="PTHR10357:SF179">
    <property type="entry name" value="NEUTRAL AND BASIC AMINO ACID TRANSPORT PROTEIN RBAT"/>
    <property type="match status" value="1"/>
</dbReference>
<comment type="similarity">
    <text evidence="1">Belongs to the glycosyl hydrolase 13 family.</text>
</comment>
<evidence type="ECO:0000256" key="1">
    <source>
        <dbReference type="ARBA" id="ARBA00008061"/>
    </source>
</evidence>
<dbReference type="EMBL" id="JAQBIE010000007">
    <property type="protein sequence ID" value="MDB6177160.1"/>
    <property type="molecule type" value="Genomic_DNA"/>
</dbReference>